<protein>
    <submittedName>
        <fullName evidence="2">Uncharacterized protein</fullName>
    </submittedName>
</protein>
<dbReference type="Proteomes" id="UP000294530">
    <property type="component" value="Unassembled WGS sequence"/>
</dbReference>
<dbReference type="GeneID" id="94348375"/>
<organism evidence="2 3">
    <name type="scientific">Bremia lactucae</name>
    <name type="common">Lettuce downy mildew</name>
    <dbReference type="NCBI Taxonomy" id="4779"/>
    <lineage>
        <taxon>Eukaryota</taxon>
        <taxon>Sar</taxon>
        <taxon>Stramenopiles</taxon>
        <taxon>Oomycota</taxon>
        <taxon>Peronosporomycetes</taxon>
        <taxon>Peronosporales</taxon>
        <taxon>Peronosporaceae</taxon>
        <taxon>Bremia</taxon>
    </lineage>
</organism>
<evidence type="ECO:0000313" key="2">
    <source>
        <dbReference type="EMBL" id="TDH74203.1"/>
    </source>
</evidence>
<proteinExistence type="predicted"/>
<feature type="region of interest" description="Disordered" evidence="1">
    <location>
        <begin position="1"/>
        <end position="30"/>
    </location>
</feature>
<dbReference type="KEGG" id="blac:94348375"/>
<evidence type="ECO:0000313" key="3">
    <source>
        <dbReference type="Proteomes" id="UP000294530"/>
    </source>
</evidence>
<gene>
    <name evidence="2" type="ORF">CCR75_004618</name>
</gene>
<dbReference type="EMBL" id="SHOA02000011">
    <property type="protein sequence ID" value="TDH74203.1"/>
    <property type="molecule type" value="Genomic_DNA"/>
</dbReference>
<reference evidence="2 3" key="1">
    <citation type="journal article" date="2021" name="Genome Biol.">
        <title>AFLAP: assembly-free linkage analysis pipeline using k-mers from genome sequencing data.</title>
        <authorList>
            <person name="Fletcher K."/>
            <person name="Zhang L."/>
            <person name="Gil J."/>
            <person name="Han R."/>
            <person name="Cavanaugh K."/>
            <person name="Michelmore R."/>
        </authorList>
    </citation>
    <scope>NUCLEOTIDE SEQUENCE [LARGE SCALE GENOMIC DNA]</scope>
    <source>
        <strain evidence="2 3">SF5</strain>
    </source>
</reference>
<dbReference type="RefSeq" id="XP_067823701.1">
    <property type="nucleotide sequence ID" value="XM_067962704.1"/>
</dbReference>
<keyword evidence="3" id="KW-1185">Reference proteome</keyword>
<comment type="caution">
    <text evidence="2">The sequence shown here is derived from an EMBL/GenBank/DDBJ whole genome shotgun (WGS) entry which is preliminary data.</text>
</comment>
<sequence length="63" mass="6993">MFKKSAAVIHHEAATSEEDHRAKKPMRTMNDDNRAELILHPGGRTHGCAEAHDTDLCQVLTAQ</sequence>
<accession>A0A976IM01</accession>
<dbReference type="AlphaFoldDB" id="A0A976IM01"/>
<name>A0A976IM01_BRELC</name>
<evidence type="ECO:0000256" key="1">
    <source>
        <dbReference type="SAM" id="MobiDB-lite"/>
    </source>
</evidence>
<feature type="compositionally biased region" description="Basic and acidic residues" evidence="1">
    <location>
        <begin position="9"/>
        <end position="21"/>
    </location>
</feature>